<feature type="transmembrane region" description="Helical" evidence="2">
    <location>
        <begin position="70"/>
        <end position="91"/>
    </location>
</feature>
<comment type="caution">
    <text evidence="3">The sequence shown here is derived from an EMBL/GenBank/DDBJ whole genome shotgun (WGS) entry which is preliminary data.</text>
</comment>
<name>A0A4Y7SF53_COPMI</name>
<dbReference type="OrthoDB" id="3032728at2759"/>
<evidence type="ECO:0000313" key="3">
    <source>
        <dbReference type="EMBL" id="TEB20434.1"/>
    </source>
</evidence>
<evidence type="ECO:0000313" key="4">
    <source>
        <dbReference type="Proteomes" id="UP000298030"/>
    </source>
</evidence>
<keyword evidence="4" id="KW-1185">Reference proteome</keyword>
<dbReference type="InterPro" id="IPR033909">
    <property type="entry name" value="RNR_small"/>
</dbReference>
<dbReference type="GO" id="GO:0016491">
    <property type="term" value="F:oxidoreductase activity"/>
    <property type="evidence" value="ECO:0007669"/>
    <property type="project" value="InterPro"/>
</dbReference>
<dbReference type="Proteomes" id="UP000298030">
    <property type="component" value="Unassembled WGS sequence"/>
</dbReference>
<accession>A0A4Y7SF53</accession>
<dbReference type="EMBL" id="QPFP01000139">
    <property type="protein sequence ID" value="TEB20434.1"/>
    <property type="molecule type" value="Genomic_DNA"/>
</dbReference>
<dbReference type="PANTHER" id="PTHR23409:SF18">
    <property type="entry name" value="RIBONUCLEOSIDE-DIPHOSPHATE REDUCTASE SUBUNIT M2"/>
    <property type="match status" value="1"/>
</dbReference>
<dbReference type="STRING" id="71717.A0A4Y7SF53"/>
<dbReference type="InterPro" id="IPR009078">
    <property type="entry name" value="Ferritin-like_SF"/>
</dbReference>
<protein>
    <submittedName>
        <fullName evidence="3">Ferritin-like protein</fullName>
    </submittedName>
</protein>
<dbReference type="Gene3D" id="1.10.620.20">
    <property type="entry name" value="Ribonucleotide Reductase, subunit A"/>
    <property type="match status" value="2"/>
</dbReference>
<dbReference type="PANTHER" id="PTHR23409">
    <property type="entry name" value="RIBONUCLEOSIDE-DIPHOSPHATE REDUCTASE SMALL CHAIN"/>
    <property type="match status" value="1"/>
</dbReference>
<dbReference type="InterPro" id="IPR012348">
    <property type="entry name" value="RNR-like"/>
</dbReference>
<dbReference type="Pfam" id="PF00268">
    <property type="entry name" value="Ribonuc_red_sm"/>
    <property type="match status" value="1"/>
</dbReference>
<dbReference type="SUPFAM" id="SSF47240">
    <property type="entry name" value="Ferritin-like"/>
    <property type="match status" value="1"/>
</dbReference>
<keyword evidence="2" id="KW-0472">Membrane</keyword>
<comment type="similarity">
    <text evidence="1">Belongs to the ribonucleoside diphosphate reductase small chain family.</text>
</comment>
<keyword evidence="2" id="KW-1133">Transmembrane helix</keyword>
<reference evidence="3 4" key="1">
    <citation type="journal article" date="2019" name="Nat. Ecol. Evol.">
        <title>Megaphylogeny resolves global patterns of mushroom evolution.</title>
        <authorList>
            <person name="Varga T."/>
            <person name="Krizsan K."/>
            <person name="Foldi C."/>
            <person name="Dima B."/>
            <person name="Sanchez-Garcia M."/>
            <person name="Sanchez-Ramirez S."/>
            <person name="Szollosi G.J."/>
            <person name="Szarkandi J.G."/>
            <person name="Papp V."/>
            <person name="Albert L."/>
            <person name="Andreopoulos W."/>
            <person name="Angelini C."/>
            <person name="Antonin V."/>
            <person name="Barry K.W."/>
            <person name="Bougher N.L."/>
            <person name="Buchanan P."/>
            <person name="Buyck B."/>
            <person name="Bense V."/>
            <person name="Catcheside P."/>
            <person name="Chovatia M."/>
            <person name="Cooper J."/>
            <person name="Damon W."/>
            <person name="Desjardin D."/>
            <person name="Finy P."/>
            <person name="Geml J."/>
            <person name="Haridas S."/>
            <person name="Hughes K."/>
            <person name="Justo A."/>
            <person name="Karasinski D."/>
            <person name="Kautmanova I."/>
            <person name="Kiss B."/>
            <person name="Kocsube S."/>
            <person name="Kotiranta H."/>
            <person name="LaButti K.M."/>
            <person name="Lechner B.E."/>
            <person name="Liimatainen K."/>
            <person name="Lipzen A."/>
            <person name="Lukacs Z."/>
            <person name="Mihaltcheva S."/>
            <person name="Morgado L.N."/>
            <person name="Niskanen T."/>
            <person name="Noordeloos M.E."/>
            <person name="Ohm R.A."/>
            <person name="Ortiz-Santana B."/>
            <person name="Ovrebo C."/>
            <person name="Racz N."/>
            <person name="Riley R."/>
            <person name="Savchenko A."/>
            <person name="Shiryaev A."/>
            <person name="Soop K."/>
            <person name="Spirin V."/>
            <person name="Szebenyi C."/>
            <person name="Tomsovsky M."/>
            <person name="Tulloss R.E."/>
            <person name="Uehling J."/>
            <person name="Grigoriev I.V."/>
            <person name="Vagvolgyi C."/>
            <person name="Papp T."/>
            <person name="Martin F.M."/>
            <person name="Miettinen O."/>
            <person name="Hibbett D.S."/>
            <person name="Nagy L.G."/>
        </authorList>
    </citation>
    <scope>NUCLEOTIDE SEQUENCE [LARGE SCALE GENOMIC DNA]</scope>
    <source>
        <strain evidence="3 4">FP101781</strain>
    </source>
</reference>
<dbReference type="CDD" id="cd01049">
    <property type="entry name" value="RNRR2"/>
    <property type="match status" value="1"/>
</dbReference>
<gene>
    <name evidence="3" type="ORF">FA13DRAFT_1800878</name>
</gene>
<evidence type="ECO:0000256" key="1">
    <source>
        <dbReference type="ARBA" id="ARBA00009303"/>
    </source>
</evidence>
<proteinExistence type="inferred from homology"/>
<dbReference type="InterPro" id="IPR000358">
    <property type="entry name" value="RNR_small_fam"/>
</dbReference>
<organism evidence="3 4">
    <name type="scientific">Coprinellus micaceus</name>
    <name type="common">Glistening ink-cap mushroom</name>
    <name type="synonym">Coprinus micaceus</name>
    <dbReference type="NCBI Taxonomy" id="71717"/>
    <lineage>
        <taxon>Eukaryota</taxon>
        <taxon>Fungi</taxon>
        <taxon>Dikarya</taxon>
        <taxon>Basidiomycota</taxon>
        <taxon>Agaricomycotina</taxon>
        <taxon>Agaricomycetes</taxon>
        <taxon>Agaricomycetidae</taxon>
        <taxon>Agaricales</taxon>
        <taxon>Agaricineae</taxon>
        <taxon>Psathyrellaceae</taxon>
        <taxon>Coprinellus</taxon>
    </lineage>
</organism>
<dbReference type="GO" id="GO:0009263">
    <property type="term" value="P:deoxyribonucleotide biosynthetic process"/>
    <property type="evidence" value="ECO:0007669"/>
    <property type="project" value="InterPro"/>
</dbReference>
<sequence>MEAKYFYGFQAMMENIHAETYDILLETFLPSNVDKTNFLDHALQLTTVGLKNAWAKRWMDVDGRTFSERLVAFACVEGIFFSSSFAIVFWFKSRGLHTQFACELLRLFDEKPPQWVVHTIVAEAADIEVCFAKESLHEPLPGVSAQDMLYHVRFIADQLLQALGYQPLFHVENPFPFMMMISMPSRVNFFERQNSEYRKVRVNHGAVADEEFDYAIASGIVPTPFPTSICEAF</sequence>
<dbReference type="AlphaFoldDB" id="A0A4Y7SF53"/>
<keyword evidence="2" id="KW-0812">Transmembrane</keyword>
<evidence type="ECO:0000256" key="2">
    <source>
        <dbReference type="SAM" id="Phobius"/>
    </source>
</evidence>